<accession>A0A934UWD9</accession>
<dbReference type="EMBL" id="JAEHOH010000022">
    <property type="protein sequence ID" value="MBK0420168.1"/>
    <property type="molecule type" value="Genomic_DNA"/>
</dbReference>
<protein>
    <submittedName>
        <fullName evidence="1">Uncharacterized protein</fullName>
    </submittedName>
</protein>
<keyword evidence="2" id="KW-1185">Reference proteome</keyword>
<evidence type="ECO:0000313" key="1">
    <source>
        <dbReference type="EMBL" id="MBK0420168.1"/>
    </source>
</evidence>
<proteinExistence type="predicted"/>
<evidence type="ECO:0000313" key="2">
    <source>
        <dbReference type="Proteomes" id="UP000608530"/>
    </source>
</evidence>
<name>A0A934UWD9_9MICO</name>
<dbReference type="Proteomes" id="UP000608530">
    <property type="component" value="Unassembled WGS sequence"/>
</dbReference>
<organism evidence="1 2">
    <name type="scientific">Leucobacter chromiisoli</name>
    <dbReference type="NCBI Taxonomy" id="2796471"/>
    <lineage>
        <taxon>Bacteria</taxon>
        <taxon>Bacillati</taxon>
        <taxon>Actinomycetota</taxon>
        <taxon>Actinomycetes</taxon>
        <taxon>Micrococcales</taxon>
        <taxon>Microbacteriaceae</taxon>
        <taxon>Leucobacter</taxon>
    </lineage>
</organism>
<gene>
    <name evidence="1" type="ORF">JD276_14110</name>
</gene>
<reference evidence="1" key="1">
    <citation type="submission" date="2020-12" db="EMBL/GenBank/DDBJ databases">
        <title>Leucobacter sp. CAS1, isolated from Chromium sludge.</title>
        <authorList>
            <person name="Xu Z."/>
        </authorList>
    </citation>
    <scope>NUCLEOTIDE SEQUENCE</scope>
    <source>
        <strain evidence="1">CSA1</strain>
    </source>
</reference>
<comment type="caution">
    <text evidence="1">The sequence shown here is derived from an EMBL/GenBank/DDBJ whole genome shotgun (WGS) entry which is preliminary data.</text>
</comment>
<dbReference type="RefSeq" id="WP_200116310.1">
    <property type="nucleotide sequence ID" value="NZ_JAEHOH010000022.1"/>
</dbReference>
<dbReference type="AlphaFoldDB" id="A0A934UWD9"/>
<sequence>MFATASKRALADALDNGYASVSFESVSEFVRFDAEQREIHTLGGSVTQRVRNERLIFEYVWLFTAWDPIEDAPDQDGSEEL</sequence>